<dbReference type="GO" id="GO:0005850">
    <property type="term" value="C:eukaryotic translation initiation factor 2 complex"/>
    <property type="evidence" value="ECO:0007669"/>
    <property type="project" value="TreeGrafter"/>
</dbReference>
<keyword evidence="5" id="KW-1185">Reference proteome</keyword>
<evidence type="ECO:0000313" key="5">
    <source>
        <dbReference type="Proteomes" id="UP000230423"/>
    </source>
</evidence>
<dbReference type="InterPro" id="IPR002735">
    <property type="entry name" value="Transl_init_fac_IF2/IF5_dom"/>
</dbReference>
<dbReference type="InterPro" id="IPR016189">
    <property type="entry name" value="Transl_init_fac_IF2/IF5_N"/>
</dbReference>
<dbReference type="Proteomes" id="UP000230423">
    <property type="component" value="Unassembled WGS sequence"/>
</dbReference>
<dbReference type="Gene3D" id="3.30.30.170">
    <property type="match status" value="1"/>
</dbReference>
<accession>A0A2G9UJ76</accession>
<dbReference type="SUPFAM" id="SSF100966">
    <property type="entry name" value="Translation initiation factor 2 beta, aIF2beta, N-terminal domain"/>
    <property type="match status" value="1"/>
</dbReference>
<dbReference type="OrthoDB" id="10255414at2759"/>
<dbReference type="EMBL" id="KZ346319">
    <property type="protein sequence ID" value="PIO70297.1"/>
    <property type="molecule type" value="Genomic_DNA"/>
</dbReference>
<dbReference type="GO" id="GO:0003743">
    <property type="term" value="F:translation initiation factor activity"/>
    <property type="evidence" value="ECO:0007669"/>
    <property type="project" value="InterPro"/>
</dbReference>
<name>A0A2G9UJ76_TELCI</name>
<dbReference type="PANTHER" id="PTHR23001">
    <property type="entry name" value="EUKARYOTIC TRANSLATION INITIATION FACTOR"/>
    <property type="match status" value="1"/>
</dbReference>
<dbReference type="InterPro" id="IPR045196">
    <property type="entry name" value="IF2/IF5"/>
</dbReference>
<dbReference type="AlphaFoldDB" id="A0A2G9UJ76"/>
<feature type="domain" description="Translation initiation factor IF2/IF5" evidence="3">
    <location>
        <begin position="225"/>
        <end position="329"/>
    </location>
</feature>
<dbReference type="GO" id="GO:0003729">
    <property type="term" value="F:mRNA binding"/>
    <property type="evidence" value="ECO:0007669"/>
    <property type="project" value="TreeGrafter"/>
</dbReference>
<organism evidence="4 5">
    <name type="scientific">Teladorsagia circumcincta</name>
    <name type="common">Brown stomach worm</name>
    <name type="synonym">Ostertagia circumcincta</name>
    <dbReference type="NCBI Taxonomy" id="45464"/>
    <lineage>
        <taxon>Eukaryota</taxon>
        <taxon>Metazoa</taxon>
        <taxon>Ecdysozoa</taxon>
        <taxon>Nematoda</taxon>
        <taxon>Chromadorea</taxon>
        <taxon>Rhabditida</taxon>
        <taxon>Rhabditina</taxon>
        <taxon>Rhabditomorpha</taxon>
        <taxon>Strongyloidea</taxon>
        <taxon>Trichostrongylidae</taxon>
        <taxon>Teladorsagia</taxon>
    </lineage>
</organism>
<gene>
    <name evidence="4" type="ORF">TELCIR_07851</name>
</gene>
<reference evidence="4 5" key="1">
    <citation type="submission" date="2015-09" db="EMBL/GenBank/DDBJ databases">
        <title>Draft genome of the parasitic nematode Teladorsagia circumcincta isolate WARC Sus (inbred).</title>
        <authorList>
            <person name="Mitreva M."/>
        </authorList>
    </citation>
    <scope>NUCLEOTIDE SEQUENCE [LARGE SCALE GENOMIC DNA]</scope>
    <source>
        <strain evidence="4 5">S</strain>
    </source>
</reference>
<dbReference type="PANTHER" id="PTHR23001:SF3">
    <property type="entry name" value="EUKARYOTIC TRANSLATION INITIATION FACTOR 2 SUBUNIT 2"/>
    <property type="match status" value="1"/>
</dbReference>
<dbReference type="Pfam" id="PF01873">
    <property type="entry name" value="eIF-5_eIF-2B"/>
    <property type="match status" value="1"/>
</dbReference>
<evidence type="ECO:0000256" key="1">
    <source>
        <dbReference type="ARBA" id="ARBA00040874"/>
    </source>
</evidence>
<dbReference type="GO" id="GO:0001731">
    <property type="term" value="P:formation of translation preinitiation complex"/>
    <property type="evidence" value="ECO:0007669"/>
    <property type="project" value="TreeGrafter"/>
</dbReference>
<evidence type="ECO:0000259" key="3">
    <source>
        <dbReference type="SMART" id="SM00653"/>
    </source>
</evidence>
<proteinExistence type="predicted"/>
<sequence>MMHAATGCCEAFGFTITTYGRLPKLLLEKVRYDFSQHHAQRSDLAFYYTGYPNGDYRVQCMPRILEAADSQFRDLLTKIPTTESIQEIMTQLQAYGAAVNQDSPRDTEERSEDICVNKLTQNHLQNKNIAQRPPVKCIRIITSTMADDDLELNLGKKKKTKKVIKLDDDEPAPTPEAAADDLGIGIGVSNLIDAQRPWPDYSYDECLTLVFNIMREKNPELSGEKKKFAMKPPEVARAGSKKTAFSNFAEICRLMKRQDKHVLQFLLAELGTTGSIDGNNCLIVKGRAKLCDRLCNELPMKLERRLCERLMSEDEDLELAITEAACILAFFNVGLTEPTVLIPSVYDQNYLQLRLAEGINEYVSSKEGRGGNAVKPLMKALGFLFKLSDECQTIHTSFLNICSDMFVSLLRFIDDLDSETDRLEVMKISQDIMSRVSIEFRALLIKSIITTIVSGGSLCPKYEPIFSPGC</sequence>
<dbReference type="GO" id="GO:0031369">
    <property type="term" value="F:translation initiation factor binding"/>
    <property type="evidence" value="ECO:0007669"/>
    <property type="project" value="TreeGrafter"/>
</dbReference>
<evidence type="ECO:0000313" key="4">
    <source>
        <dbReference type="EMBL" id="PIO70297.1"/>
    </source>
</evidence>
<evidence type="ECO:0000256" key="2">
    <source>
        <dbReference type="ARBA" id="ARBA00042452"/>
    </source>
</evidence>
<protein>
    <recommendedName>
        <fullName evidence="1">Eukaryotic translation initiation factor 2 subunit 2</fullName>
    </recommendedName>
    <alternativeName>
        <fullName evidence="2">Eukaryotic translation initiation factor 2 subunit beta</fullName>
    </alternativeName>
</protein>
<dbReference type="SMART" id="SM00653">
    <property type="entry name" value="eIF2B_5"/>
    <property type="match status" value="1"/>
</dbReference>